<comment type="caution">
    <text evidence="2">The sequence shown here is derived from an EMBL/GenBank/DDBJ whole genome shotgun (WGS) entry which is preliminary data.</text>
</comment>
<keyword evidence="3" id="KW-1185">Reference proteome</keyword>
<feature type="transmembrane region" description="Helical" evidence="1">
    <location>
        <begin position="21"/>
        <end position="40"/>
    </location>
</feature>
<protein>
    <submittedName>
        <fullName evidence="2">Uncharacterized protein</fullName>
    </submittedName>
</protein>
<proteinExistence type="predicted"/>
<keyword evidence="1" id="KW-1133">Transmembrane helix</keyword>
<organism evidence="2 3">
    <name type="scientific">Actinomadura physcomitrii</name>
    <dbReference type="NCBI Taxonomy" id="2650748"/>
    <lineage>
        <taxon>Bacteria</taxon>
        <taxon>Bacillati</taxon>
        <taxon>Actinomycetota</taxon>
        <taxon>Actinomycetes</taxon>
        <taxon>Streptosporangiales</taxon>
        <taxon>Thermomonosporaceae</taxon>
        <taxon>Actinomadura</taxon>
    </lineage>
</organism>
<dbReference type="AlphaFoldDB" id="A0A6I4M4C4"/>
<name>A0A6I4M4C4_9ACTN</name>
<evidence type="ECO:0000313" key="2">
    <source>
        <dbReference type="EMBL" id="MWA00603.1"/>
    </source>
</evidence>
<dbReference type="Proteomes" id="UP000462055">
    <property type="component" value="Unassembled WGS sequence"/>
</dbReference>
<keyword evidence="1" id="KW-0812">Transmembrane</keyword>
<keyword evidence="1" id="KW-0472">Membrane</keyword>
<evidence type="ECO:0000313" key="3">
    <source>
        <dbReference type="Proteomes" id="UP000462055"/>
    </source>
</evidence>
<accession>A0A6I4M4C4</accession>
<sequence length="515" mass="55780">MSPQQRSPDRLPDRGASVPEYAGILALVAAVCASLFVLGVPGQTSDAVCRALHRMHLRDACAAGGGNGGRTDPDEPTTACTTGIETKYLEETVTIPTRINVRTNSRGTVQLTRRVGADGKTTWEVTDFTWGEGAAASPDFDFGFGKFGIWGGGQFTNGTVYSFDNEKDAKKFFDDLVDHRIGNTAKFVVRTNPITGGFSWLIGKTPWVGKYYDRWIGGSEPEKKPSADYQEGGPTGGFKGELNLWKVKLPFKGRGWLIDGTRTDHETGQRTTYFTRKGEGEVGVLVDLGDVWKALPKGTRERAAAGAADALALAVDEIGKRLAGKGVELSPAEIDKIKGQIRLNPNIGLNVKHRGQTTWAYTEDKDGDPISLTKTGNSQNVIYFRADGKAKGSLEGDKGELTAGKQWILSSQRTVTDKTLDYDDPQDRQAFEDYARTGDDGALDRYFDGGGGRMSRLTYDVGGDTGKLDAKGEAGGRSKFGGLFESSTEHQVNTLTGAQYYKPGEGWVPWKRCLG</sequence>
<gene>
    <name evidence="2" type="ORF">F8568_009470</name>
</gene>
<dbReference type="RefSeq" id="WP_160573554.1">
    <property type="nucleotide sequence ID" value="NZ_WBMS02000006.1"/>
</dbReference>
<evidence type="ECO:0000256" key="1">
    <source>
        <dbReference type="SAM" id="Phobius"/>
    </source>
</evidence>
<reference evidence="2" key="1">
    <citation type="submission" date="2019-12" db="EMBL/GenBank/DDBJ databases">
        <title>Actinomadura physcomitrii sp. nov., a novel actinomycete isolated from moss [Physcomitrium sphaericum (Ludw) Fuernr].</title>
        <authorList>
            <person name="Zhuang X."/>
        </authorList>
    </citation>
    <scope>NUCLEOTIDE SEQUENCE [LARGE SCALE GENOMIC DNA]</scope>
    <source>
        <strain evidence="2">LD22</strain>
    </source>
</reference>
<dbReference type="EMBL" id="WBMS02000006">
    <property type="protein sequence ID" value="MWA00603.1"/>
    <property type="molecule type" value="Genomic_DNA"/>
</dbReference>